<name>A0A1I3FIE1_9FLAO</name>
<dbReference type="InterPro" id="IPR006119">
    <property type="entry name" value="Resolv_N"/>
</dbReference>
<dbReference type="InterPro" id="IPR006118">
    <property type="entry name" value="Recombinase_CS"/>
</dbReference>
<dbReference type="GO" id="GO:0003677">
    <property type="term" value="F:DNA binding"/>
    <property type="evidence" value="ECO:0007669"/>
    <property type="project" value="UniProtKB-KW"/>
</dbReference>
<evidence type="ECO:0000313" key="9">
    <source>
        <dbReference type="Proteomes" id="UP000198931"/>
    </source>
</evidence>
<sequence>MKARYVRVSTGNQNVARQLEKSYPDEKIYIDIISGAVPFSKRPMGEKVIEDIKNNKINYLTVSSIDRLGRNLIDILSNIEILNLYAINLKVDNLGLESLIKGKPNSAFKLIVSVMGNIAEMERSNLLKIQEAGIAIAKAQHRYTGRVKGSVESDDSFYKKHHEVVKNLKKGTSIRDVAKICNVSPSTVQKVKNKIGCKL</sequence>
<dbReference type="PROSITE" id="PS51736">
    <property type="entry name" value="RECOMBINASES_3"/>
    <property type="match status" value="1"/>
</dbReference>
<dbReference type="Pfam" id="PF02796">
    <property type="entry name" value="HTH_7"/>
    <property type="match status" value="1"/>
</dbReference>
<evidence type="ECO:0000256" key="5">
    <source>
        <dbReference type="PIRSR" id="PIRSR606118-50"/>
    </source>
</evidence>
<dbReference type="PANTHER" id="PTHR30461">
    <property type="entry name" value="DNA-INVERTASE FROM LAMBDOID PROPHAGE"/>
    <property type="match status" value="1"/>
</dbReference>
<keyword evidence="9" id="KW-1185">Reference proteome</keyword>
<dbReference type="PANTHER" id="PTHR30461:SF2">
    <property type="entry name" value="SERINE RECOMBINASE PINE-RELATED"/>
    <property type="match status" value="1"/>
</dbReference>
<dbReference type="AlphaFoldDB" id="A0A1I3FIE1"/>
<dbReference type="GO" id="GO:0000150">
    <property type="term" value="F:DNA strand exchange activity"/>
    <property type="evidence" value="ECO:0007669"/>
    <property type="project" value="InterPro"/>
</dbReference>
<dbReference type="Gene3D" id="3.40.50.1390">
    <property type="entry name" value="Resolvase, N-terminal catalytic domain"/>
    <property type="match status" value="1"/>
</dbReference>
<dbReference type="InterPro" id="IPR036162">
    <property type="entry name" value="Resolvase-like_N_sf"/>
</dbReference>
<dbReference type="GO" id="GO:0015074">
    <property type="term" value="P:DNA integration"/>
    <property type="evidence" value="ECO:0007669"/>
    <property type="project" value="UniProtKB-KW"/>
</dbReference>
<dbReference type="Proteomes" id="UP000198931">
    <property type="component" value="Unassembled WGS sequence"/>
</dbReference>
<reference evidence="8 9" key="1">
    <citation type="submission" date="2016-10" db="EMBL/GenBank/DDBJ databases">
        <authorList>
            <person name="de Groot N.N."/>
        </authorList>
    </citation>
    <scope>NUCLEOTIDE SEQUENCE [LARGE SCALE GENOMIC DNA]</scope>
    <source>
        <strain evidence="8 9">DSM 26000</strain>
    </source>
</reference>
<proteinExistence type="inferred from homology"/>
<dbReference type="InterPro" id="IPR006120">
    <property type="entry name" value="Resolvase_HTH_dom"/>
</dbReference>
<dbReference type="EMBL" id="FOQT01000002">
    <property type="protein sequence ID" value="SFI10969.1"/>
    <property type="molecule type" value="Genomic_DNA"/>
</dbReference>
<dbReference type="CDD" id="cd03768">
    <property type="entry name" value="SR_ResInv"/>
    <property type="match status" value="1"/>
</dbReference>
<feature type="domain" description="Resolvase/invertase-type recombinase catalytic" evidence="7">
    <location>
        <begin position="1"/>
        <end position="141"/>
    </location>
</feature>
<feature type="active site" description="O-(5'-phospho-DNA)-serine intermediate" evidence="5 6">
    <location>
        <position position="9"/>
    </location>
</feature>
<evidence type="ECO:0000256" key="1">
    <source>
        <dbReference type="ARBA" id="ARBA00009913"/>
    </source>
</evidence>
<organism evidence="8 9">
    <name type="scientific">Halpernia frigidisoli</name>
    <dbReference type="NCBI Taxonomy" id="1125876"/>
    <lineage>
        <taxon>Bacteria</taxon>
        <taxon>Pseudomonadati</taxon>
        <taxon>Bacteroidota</taxon>
        <taxon>Flavobacteriia</taxon>
        <taxon>Flavobacteriales</taxon>
        <taxon>Weeksellaceae</taxon>
        <taxon>Chryseobacterium group</taxon>
        <taxon>Halpernia</taxon>
    </lineage>
</organism>
<evidence type="ECO:0000313" key="8">
    <source>
        <dbReference type="EMBL" id="SFI10969.1"/>
    </source>
</evidence>
<evidence type="ECO:0000259" key="7">
    <source>
        <dbReference type="PROSITE" id="PS51736"/>
    </source>
</evidence>
<comment type="similarity">
    <text evidence="1">Belongs to the site-specific recombinase resolvase family.</text>
</comment>
<evidence type="ECO:0000256" key="6">
    <source>
        <dbReference type="PROSITE-ProRule" id="PRU10137"/>
    </source>
</evidence>
<dbReference type="InterPro" id="IPR050639">
    <property type="entry name" value="SSR_resolvase"/>
</dbReference>
<dbReference type="Pfam" id="PF00239">
    <property type="entry name" value="Resolvase"/>
    <property type="match status" value="1"/>
</dbReference>
<protein>
    <submittedName>
        <fullName evidence="8">Site-specific DNA recombinase</fullName>
    </submittedName>
</protein>
<evidence type="ECO:0000256" key="2">
    <source>
        <dbReference type="ARBA" id="ARBA00022908"/>
    </source>
</evidence>
<keyword evidence="4" id="KW-0233">DNA recombination</keyword>
<dbReference type="SUPFAM" id="SSF53041">
    <property type="entry name" value="Resolvase-like"/>
    <property type="match status" value="1"/>
</dbReference>
<evidence type="ECO:0000256" key="4">
    <source>
        <dbReference type="ARBA" id="ARBA00023172"/>
    </source>
</evidence>
<dbReference type="Gene3D" id="1.10.10.60">
    <property type="entry name" value="Homeodomain-like"/>
    <property type="match status" value="1"/>
</dbReference>
<keyword evidence="2" id="KW-0229">DNA integration</keyword>
<dbReference type="RefSeq" id="WP_090079415.1">
    <property type="nucleotide sequence ID" value="NZ_FOQT01000002.1"/>
</dbReference>
<dbReference type="SMART" id="SM00857">
    <property type="entry name" value="Resolvase"/>
    <property type="match status" value="1"/>
</dbReference>
<accession>A0A1I3FIE1</accession>
<dbReference type="OrthoDB" id="9797501at2"/>
<evidence type="ECO:0000256" key="3">
    <source>
        <dbReference type="ARBA" id="ARBA00023125"/>
    </source>
</evidence>
<gene>
    <name evidence="8" type="ORF">SAMN05443292_1403</name>
</gene>
<dbReference type="PROSITE" id="PS00397">
    <property type="entry name" value="RECOMBINASES_1"/>
    <property type="match status" value="1"/>
</dbReference>
<keyword evidence="3" id="KW-0238">DNA-binding</keyword>